<comment type="caution">
    <text evidence="2">The sequence shown here is derived from an EMBL/GenBank/DDBJ whole genome shotgun (WGS) entry which is preliminary data.</text>
</comment>
<dbReference type="AlphaFoldDB" id="A0A4R8LPL1"/>
<reference evidence="2 3" key="1">
    <citation type="submission" date="2019-03" db="EMBL/GenBank/DDBJ databases">
        <title>Genomic Encyclopedia of Type Strains, Phase III (KMG-III): the genomes of soil and plant-associated and newly described type strains.</title>
        <authorList>
            <person name="Whitman W."/>
        </authorList>
    </citation>
    <scope>NUCLEOTIDE SEQUENCE [LARGE SCALE GENOMIC DNA]</scope>
    <source>
        <strain evidence="2 3">LMG 29544</strain>
    </source>
</reference>
<accession>A0A4R8LPL1</accession>
<protein>
    <submittedName>
        <fullName evidence="2">Putative transposase</fullName>
    </submittedName>
</protein>
<gene>
    <name evidence="2" type="ORF">BX592_111192</name>
</gene>
<feature type="domain" description="Probable transposase IS891/IS1136/IS1341" evidence="1">
    <location>
        <begin position="119"/>
        <end position="207"/>
    </location>
</feature>
<name>A0A4R8LPL1_9BURK</name>
<proteinExistence type="predicted"/>
<dbReference type="Proteomes" id="UP000295509">
    <property type="component" value="Unassembled WGS sequence"/>
</dbReference>
<dbReference type="NCBIfam" id="NF040570">
    <property type="entry name" value="guided_TnpB"/>
    <property type="match status" value="1"/>
</dbReference>
<dbReference type="InterPro" id="IPR001959">
    <property type="entry name" value="Transposase"/>
</dbReference>
<evidence type="ECO:0000313" key="2">
    <source>
        <dbReference type="EMBL" id="TDY48257.1"/>
    </source>
</evidence>
<sequence>MRKQLNAIKAAEFPWMAEVTKCAPQVAIKNVGLAFDHFFRRLKLGQKPGYPRFKRKGIRDSFRADNGPQNASSHAVQVVGSTVKLPRCGVVRMREELRFAGRVLGATVSRMADGWYVALSVETEERLRAVEDRGAVGVDLGIKTLATFSDGGGAPAQKPHRAEHKRMARLSRSLSRKQKGSANRAKAKAKLARLHLRIANVRKDALQADDETRSELLDHRHRGFKRLGHAEERQTRSCHRRCRILRVPPSTGI</sequence>
<organism evidence="2 3">
    <name type="scientific">Paraburkholderia rhizosphaerae</name>
    <dbReference type="NCBI Taxonomy" id="480658"/>
    <lineage>
        <taxon>Bacteria</taxon>
        <taxon>Pseudomonadati</taxon>
        <taxon>Pseudomonadota</taxon>
        <taxon>Betaproteobacteria</taxon>
        <taxon>Burkholderiales</taxon>
        <taxon>Burkholderiaceae</taxon>
        <taxon>Paraburkholderia</taxon>
    </lineage>
</organism>
<dbReference type="EMBL" id="SORE01000011">
    <property type="protein sequence ID" value="TDY48257.1"/>
    <property type="molecule type" value="Genomic_DNA"/>
</dbReference>
<keyword evidence="3" id="KW-1185">Reference proteome</keyword>
<dbReference type="Pfam" id="PF01385">
    <property type="entry name" value="OrfB_IS605"/>
    <property type="match status" value="1"/>
</dbReference>
<evidence type="ECO:0000259" key="1">
    <source>
        <dbReference type="Pfam" id="PF01385"/>
    </source>
</evidence>
<evidence type="ECO:0000313" key="3">
    <source>
        <dbReference type="Proteomes" id="UP000295509"/>
    </source>
</evidence>